<dbReference type="InterPro" id="IPR003591">
    <property type="entry name" value="Leu-rich_rpt_typical-subtyp"/>
</dbReference>
<dbReference type="GO" id="GO:0005615">
    <property type="term" value="C:extracellular space"/>
    <property type="evidence" value="ECO:0007669"/>
    <property type="project" value="TreeGrafter"/>
</dbReference>
<dbReference type="AlphaFoldDB" id="A0A4C1WTR7"/>
<evidence type="ECO:0000256" key="4">
    <source>
        <dbReference type="SAM" id="MobiDB-lite"/>
    </source>
</evidence>
<dbReference type="InterPro" id="IPR050328">
    <property type="entry name" value="Dev_Immune_Receptor"/>
</dbReference>
<dbReference type="PANTHER" id="PTHR24373:SF370">
    <property type="entry name" value="FISH-LIPS, ISOFORM E"/>
    <property type="match status" value="1"/>
</dbReference>
<keyword evidence="6" id="KW-1185">Reference proteome</keyword>
<name>A0A4C1WTR7_EUMVA</name>
<evidence type="ECO:0000256" key="1">
    <source>
        <dbReference type="ARBA" id="ARBA00022614"/>
    </source>
</evidence>
<dbReference type="PANTHER" id="PTHR24373">
    <property type="entry name" value="SLIT RELATED LEUCINE-RICH REPEAT NEURONAL PROTEIN"/>
    <property type="match status" value="1"/>
</dbReference>
<keyword evidence="3" id="KW-0677">Repeat</keyword>
<dbReference type="Gene3D" id="3.80.10.10">
    <property type="entry name" value="Ribonuclease Inhibitor"/>
    <property type="match status" value="1"/>
</dbReference>
<dbReference type="EMBL" id="BGZK01000655">
    <property type="protein sequence ID" value="GBP54788.1"/>
    <property type="molecule type" value="Genomic_DNA"/>
</dbReference>
<dbReference type="InterPro" id="IPR032675">
    <property type="entry name" value="LRR_dom_sf"/>
</dbReference>
<dbReference type="Proteomes" id="UP000299102">
    <property type="component" value="Unassembled WGS sequence"/>
</dbReference>
<reference evidence="5 6" key="1">
    <citation type="journal article" date="2019" name="Commun. Biol.">
        <title>The bagworm genome reveals a unique fibroin gene that provides high tensile strength.</title>
        <authorList>
            <person name="Kono N."/>
            <person name="Nakamura H."/>
            <person name="Ohtoshi R."/>
            <person name="Tomita M."/>
            <person name="Numata K."/>
            <person name="Arakawa K."/>
        </authorList>
    </citation>
    <scope>NUCLEOTIDE SEQUENCE [LARGE SCALE GENOMIC DNA]</scope>
</reference>
<evidence type="ECO:0000256" key="3">
    <source>
        <dbReference type="ARBA" id="ARBA00022737"/>
    </source>
</evidence>
<evidence type="ECO:0000256" key="2">
    <source>
        <dbReference type="ARBA" id="ARBA00022729"/>
    </source>
</evidence>
<keyword evidence="2" id="KW-0732">Signal</keyword>
<keyword evidence="5" id="KW-0675">Receptor</keyword>
<dbReference type="STRING" id="151549.A0A4C1WTR7"/>
<sequence length="379" mass="41970">MERNLADNNISTLHRASLQPAQRLWNLELSGNPLEAVGSGAFGALPDLRRLALSRCRLRRLPAHALRPLENLHQLVLDGNELTELEPEAWAPLRNLVFLSLGGNRLRRVPAHALRHLTNLTTLSVSLESNLINAPIDSDAGGRRAAGGRRRRPVVAPAAGRPPAQSSALTLSGRALKYNRRARFTRTTPPHNLARAVVCVYRIVTPPLGAVLCEGAADDSNLDRLLHDPTQYFYKFRGFLSAIIFSALTRVRVHTNSMTSAARRTRCPFRKLEGQPDDTPVSRPLHSDGAVVLPARIEVLEEDVEVSIIVQRTKLCRSELATGDIMRRCYAPRPFLPLRRVPILSDCDAFVTKFTAAKFRALYCIHLSASSSCPQHHCV</sequence>
<dbReference type="SMART" id="SM00369">
    <property type="entry name" value="LRR_TYP"/>
    <property type="match status" value="4"/>
</dbReference>
<dbReference type="Pfam" id="PF13855">
    <property type="entry name" value="LRR_8"/>
    <property type="match status" value="1"/>
</dbReference>
<dbReference type="OrthoDB" id="1600340at2759"/>
<comment type="caution">
    <text evidence="5">The sequence shown here is derived from an EMBL/GenBank/DDBJ whole genome shotgun (WGS) entry which is preliminary data.</text>
</comment>
<feature type="region of interest" description="Disordered" evidence="4">
    <location>
        <begin position="138"/>
        <end position="166"/>
    </location>
</feature>
<gene>
    <name evidence="5" type="primary">LGR5</name>
    <name evidence="5" type="ORF">EVAR_87860_1</name>
</gene>
<dbReference type="InterPro" id="IPR001611">
    <property type="entry name" value="Leu-rich_rpt"/>
</dbReference>
<evidence type="ECO:0000313" key="6">
    <source>
        <dbReference type="Proteomes" id="UP000299102"/>
    </source>
</evidence>
<evidence type="ECO:0000313" key="5">
    <source>
        <dbReference type="EMBL" id="GBP54788.1"/>
    </source>
</evidence>
<keyword evidence="1" id="KW-0433">Leucine-rich repeat</keyword>
<dbReference type="SUPFAM" id="SSF52058">
    <property type="entry name" value="L domain-like"/>
    <property type="match status" value="1"/>
</dbReference>
<organism evidence="5 6">
    <name type="scientific">Eumeta variegata</name>
    <name type="common">Bagworm moth</name>
    <name type="synonym">Eumeta japonica</name>
    <dbReference type="NCBI Taxonomy" id="151549"/>
    <lineage>
        <taxon>Eukaryota</taxon>
        <taxon>Metazoa</taxon>
        <taxon>Ecdysozoa</taxon>
        <taxon>Arthropoda</taxon>
        <taxon>Hexapoda</taxon>
        <taxon>Insecta</taxon>
        <taxon>Pterygota</taxon>
        <taxon>Neoptera</taxon>
        <taxon>Endopterygota</taxon>
        <taxon>Lepidoptera</taxon>
        <taxon>Glossata</taxon>
        <taxon>Ditrysia</taxon>
        <taxon>Tineoidea</taxon>
        <taxon>Psychidae</taxon>
        <taxon>Oiketicinae</taxon>
        <taxon>Eumeta</taxon>
    </lineage>
</organism>
<proteinExistence type="predicted"/>
<protein>
    <submittedName>
        <fullName evidence="5">Leucine-rich repeat-containing G-protein coupled receptor 5</fullName>
    </submittedName>
</protein>
<dbReference type="GO" id="GO:0031012">
    <property type="term" value="C:extracellular matrix"/>
    <property type="evidence" value="ECO:0007669"/>
    <property type="project" value="TreeGrafter"/>
</dbReference>
<feature type="compositionally biased region" description="Low complexity" evidence="4">
    <location>
        <begin position="154"/>
        <end position="164"/>
    </location>
</feature>
<accession>A0A4C1WTR7</accession>